<dbReference type="EMBL" id="VTPC01088683">
    <property type="protein sequence ID" value="KAF2886093.1"/>
    <property type="molecule type" value="Genomic_DNA"/>
</dbReference>
<organism evidence="1 2">
    <name type="scientific">Ignelater luminosus</name>
    <name type="common">Cucubano</name>
    <name type="synonym">Pyrophorus luminosus</name>
    <dbReference type="NCBI Taxonomy" id="2038154"/>
    <lineage>
        <taxon>Eukaryota</taxon>
        <taxon>Metazoa</taxon>
        <taxon>Ecdysozoa</taxon>
        <taxon>Arthropoda</taxon>
        <taxon>Hexapoda</taxon>
        <taxon>Insecta</taxon>
        <taxon>Pterygota</taxon>
        <taxon>Neoptera</taxon>
        <taxon>Endopterygota</taxon>
        <taxon>Coleoptera</taxon>
        <taxon>Polyphaga</taxon>
        <taxon>Elateriformia</taxon>
        <taxon>Elateroidea</taxon>
        <taxon>Elateridae</taxon>
        <taxon>Agrypninae</taxon>
        <taxon>Pyrophorini</taxon>
        <taxon>Ignelater</taxon>
    </lineage>
</organism>
<dbReference type="Proteomes" id="UP000801492">
    <property type="component" value="Unassembled WGS sequence"/>
</dbReference>
<name>A0A8K0G578_IGNLU</name>
<dbReference type="AlphaFoldDB" id="A0A8K0G578"/>
<reference evidence="1" key="1">
    <citation type="submission" date="2019-08" db="EMBL/GenBank/DDBJ databases">
        <title>The genome of the North American firefly Photinus pyralis.</title>
        <authorList>
            <consortium name="Photinus pyralis genome working group"/>
            <person name="Fallon T.R."/>
            <person name="Sander Lower S.E."/>
            <person name="Weng J.-K."/>
        </authorList>
    </citation>
    <scope>NUCLEOTIDE SEQUENCE</scope>
    <source>
        <strain evidence="1">TRF0915ILg1</strain>
        <tissue evidence="1">Whole body</tissue>
    </source>
</reference>
<keyword evidence="2" id="KW-1185">Reference proteome</keyword>
<evidence type="ECO:0000313" key="1">
    <source>
        <dbReference type="EMBL" id="KAF2886093.1"/>
    </source>
</evidence>
<dbReference type="OrthoDB" id="7116894at2759"/>
<comment type="caution">
    <text evidence="1">The sequence shown here is derived from an EMBL/GenBank/DDBJ whole genome shotgun (WGS) entry which is preliminary data.</text>
</comment>
<sequence>VIFQAYQFLSNEYRFFPTRFEVNYCKAIDLNVIGPRNMHRCGNFNTCPFQK</sequence>
<feature type="non-terminal residue" evidence="1">
    <location>
        <position position="1"/>
    </location>
</feature>
<feature type="non-terminal residue" evidence="1">
    <location>
        <position position="51"/>
    </location>
</feature>
<gene>
    <name evidence="1" type="ORF">ILUMI_20080</name>
</gene>
<evidence type="ECO:0000313" key="2">
    <source>
        <dbReference type="Proteomes" id="UP000801492"/>
    </source>
</evidence>
<accession>A0A8K0G578</accession>
<protein>
    <submittedName>
        <fullName evidence="1">Uncharacterized protein</fullName>
    </submittedName>
</protein>
<proteinExistence type="predicted"/>